<evidence type="ECO:0000256" key="10">
    <source>
        <dbReference type="ARBA" id="ARBA00023295"/>
    </source>
</evidence>
<name>A0A7D7KZ19_KOCVA</name>
<comment type="function">
    <text evidence="11">This enzyme has both lysozyme (acetylmuramidase) and diacetylmuramidase activities.</text>
</comment>
<dbReference type="PROSITE" id="PS51904">
    <property type="entry name" value="GLYCOSYL_HYDROL_F25_2"/>
    <property type="match status" value="1"/>
</dbReference>
<feature type="compositionally biased region" description="Low complexity" evidence="12">
    <location>
        <begin position="128"/>
        <end position="150"/>
    </location>
</feature>
<evidence type="ECO:0000313" key="14">
    <source>
        <dbReference type="EMBL" id="QMS56665.1"/>
    </source>
</evidence>
<dbReference type="InterPro" id="IPR017853">
    <property type="entry name" value="GH"/>
</dbReference>
<dbReference type="PANTHER" id="PTHR34135:SF2">
    <property type="entry name" value="LYSOZYME"/>
    <property type="match status" value="1"/>
</dbReference>
<keyword evidence="7" id="KW-0081">Bacteriolytic enzyme</keyword>
<reference evidence="14 15" key="2">
    <citation type="submission" date="2020-07" db="EMBL/GenBank/DDBJ databases">
        <title>Genome of starter culture bacteria Kocuria salsicia reveals its technological properties and safety for usage in meat industry.</title>
        <authorList>
            <person name="Michael M."/>
            <person name="Konstantin K."/>
            <person name="Evgenii K."/>
            <person name="Galina S."/>
            <person name="Oksana K."/>
            <person name="Andrei L."/>
        </authorList>
    </citation>
    <scope>NUCLEOTIDE SEQUENCE [LARGE SCALE GENOMIC DNA]</scope>
    <source>
        <strain evidence="14 15">80</strain>
    </source>
</reference>
<dbReference type="Gene3D" id="3.20.20.80">
    <property type="entry name" value="Glycosidases"/>
    <property type="match status" value="1"/>
</dbReference>
<evidence type="ECO:0000256" key="7">
    <source>
        <dbReference type="ARBA" id="ARBA00022638"/>
    </source>
</evidence>
<dbReference type="GO" id="GO:0031640">
    <property type="term" value="P:killing of cells of another organism"/>
    <property type="evidence" value="ECO:0007669"/>
    <property type="project" value="UniProtKB-KW"/>
</dbReference>
<accession>A0A7D7KZ19</accession>
<keyword evidence="8 14" id="KW-0378">Hydrolase</keyword>
<dbReference type="AlphaFoldDB" id="A0A7D7KZ19"/>
<dbReference type="Proteomes" id="UP000216825">
    <property type="component" value="Chromosome"/>
</dbReference>
<dbReference type="InterPro" id="IPR013207">
    <property type="entry name" value="LGFP"/>
</dbReference>
<dbReference type="GO" id="GO:0005576">
    <property type="term" value="C:extracellular region"/>
    <property type="evidence" value="ECO:0007669"/>
    <property type="project" value="UniProtKB-SubCell"/>
</dbReference>
<dbReference type="GO" id="GO:0016998">
    <property type="term" value="P:cell wall macromolecule catabolic process"/>
    <property type="evidence" value="ECO:0007669"/>
    <property type="project" value="InterPro"/>
</dbReference>
<dbReference type="InterPro" id="IPR002053">
    <property type="entry name" value="Glyco_hydro_25"/>
</dbReference>
<feature type="signal peptide" evidence="13">
    <location>
        <begin position="1"/>
        <end position="29"/>
    </location>
</feature>
<feature type="region of interest" description="Disordered" evidence="12">
    <location>
        <begin position="108"/>
        <end position="150"/>
    </location>
</feature>
<evidence type="ECO:0000256" key="8">
    <source>
        <dbReference type="ARBA" id="ARBA00022801"/>
    </source>
</evidence>
<dbReference type="SMART" id="SM00641">
    <property type="entry name" value="Glyco_25"/>
    <property type="match status" value="1"/>
</dbReference>
<evidence type="ECO:0000256" key="9">
    <source>
        <dbReference type="ARBA" id="ARBA00023157"/>
    </source>
</evidence>
<dbReference type="KEGG" id="kvr:CIB50_0001379"/>
<sequence>MISPRRSVLPAAVTAAVLTLSTLMPAAAADDPHENLNPAKGDVVSVETKELATVVEDPKLPATPPKTGDKNPGATMGQKLKSMADTTKLSGASEKEVEKVAATVLGSDAASPSATPSGKASDKATGKASAEPTTDATSSSSAQAAGPTAVGPAGAMSLVIRASTWRPAGIAGMDVSGWQPAINWSAEYNAGARFAYVKTTEGINYRSEAFNDQYTGSYEVGMNRGGYHFALPSQSSGAAQADFFVNNGGGWSADGRTLPGLLDIEYNPYSSLGNTCYNMSAAQMNTWIKSFSDRYKQRTGRLPAIYTTTDWWQTCTGNTAQFNNHPLHLASYGVASPGWMPNGWSTHDIWQFTDNGPFSGDSNVYGGSWAQFASLASSSSYKPLGGRASGYSVSGGIGAVYKKTGGAATWGQPVSNERNAGYGGKYQQFSRNGVISTAYWHSGAGAHMLRNKSSIGAKFLGAGSEYGYGFPSTEERSLAGGAYQVFRAPNGRTTKVMWTTRNGPHAIKEQGAIGKRWAQGGMERGMGFPTTDEYRRGDEIRQTFSKGYMIGYNTKTGHVRVLKI</sequence>
<gene>
    <name evidence="14" type="primary">acm</name>
    <name evidence="14" type="ORF">CIB50_0001379</name>
</gene>
<dbReference type="PANTHER" id="PTHR34135">
    <property type="entry name" value="LYSOZYME"/>
    <property type="match status" value="1"/>
</dbReference>
<evidence type="ECO:0000313" key="15">
    <source>
        <dbReference type="Proteomes" id="UP000216825"/>
    </source>
</evidence>
<comment type="similarity">
    <text evidence="3">Belongs to the glycosyl hydrolase 25 family.</text>
</comment>
<dbReference type="GO" id="GO:0042742">
    <property type="term" value="P:defense response to bacterium"/>
    <property type="evidence" value="ECO:0007669"/>
    <property type="project" value="UniProtKB-KW"/>
</dbReference>
<keyword evidence="9" id="KW-1015">Disulfide bond</keyword>
<feature type="region of interest" description="Disordered" evidence="12">
    <location>
        <begin position="57"/>
        <end position="95"/>
    </location>
</feature>
<evidence type="ECO:0000256" key="2">
    <source>
        <dbReference type="ARBA" id="ARBA00004613"/>
    </source>
</evidence>
<keyword evidence="13" id="KW-0732">Signal</keyword>
<reference evidence="15" key="1">
    <citation type="submission" date="2017-08" db="EMBL/GenBank/DDBJ databases">
        <title>Draft Genome Sequence of Kocuria varians 80.</title>
        <authorList>
            <person name="Minaev M."/>
            <person name="Kurbakov K.A."/>
            <person name="Solodovnikova G.I."/>
            <person name="Kuznetsova O.A."/>
            <person name="Lisitsyn A.B."/>
        </authorList>
    </citation>
    <scope>NUCLEOTIDE SEQUENCE [LARGE SCALE GENOMIC DNA]</scope>
    <source>
        <strain evidence="15">80</strain>
    </source>
</reference>
<dbReference type="Pfam" id="PF01183">
    <property type="entry name" value="Glyco_hydro_25"/>
    <property type="match status" value="1"/>
</dbReference>
<evidence type="ECO:0000256" key="3">
    <source>
        <dbReference type="ARBA" id="ARBA00010646"/>
    </source>
</evidence>
<dbReference type="EMBL" id="CP059343">
    <property type="protein sequence ID" value="QMS56665.1"/>
    <property type="molecule type" value="Genomic_DNA"/>
</dbReference>
<dbReference type="Pfam" id="PF08310">
    <property type="entry name" value="LGFP"/>
    <property type="match status" value="2"/>
</dbReference>
<dbReference type="SUPFAM" id="SSF51445">
    <property type="entry name" value="(Trans)glycosidases"/>
    <property type="match status" value="1"/>
</dbReference>
<keyword evidence="15" id="KW-1185">Reference proteome</keyword>
<dbReference type="FunFam" id="3.20.20.80:FF:000060">
    <property type="entry name" value="Lysozyme M1"/>
    <property type="match status" value="1"/>
</dbReference>
<evidence type="ECO:0000256" key="13">
    <source>
        <dbReference type="SAM" id="SignalP"/>
    </source>
</evidence>
<keyword evidence="6" id="KW-0929">Antimicrobial</keyword>
<proteinExistence type="inferred from homology"/>
<feature type="chain" id="PRO_5038820425" description="lysozyme" evidence="13">
    <location>
        <begin position="30"/>
        <end position="564"/>
    </location>
</feature>
<dbReference type="GO" id="GO:0003796">
    <property type="term" value="F:lysozyme activity"/>
    <property type="evidence" value="ECO:0007669"/>
    <property type="project" value="UniProtKB-EC"/>
</dbReference>
<organism evidence="14 15">
    <name type="scientific">Kocuria varians</name>
    <name type="common">Micrococcus varians</name>
    <dbReference type="NCBI Taxonomy" id="1272"/>
    <lineage>
        <taxon>Bacteria</taxon>
        <taxon>Bacillati</taxon>
        <taxon>Actinomycetota</taxon>
        <taxon>Actinomycetes</taxon>
        <taxon>Micrococcales</taxon>
        <taxon>Micrococcaceae</taxon>
        <taxon>Kocuria</taxon>
    </lineage>
</organism>
<evidence type="ECO:0000256" key="6">
    <source>
        <dbReference type="ARBA" id="ARBA00022529"/>
    </source>
</evidence>
<evidence type="ECO:0000256" key="5">
    <source>
        <dbReference type="ARBA" id="ARBA00022525"/>
    </source>
</evidence>
<comment type="subcellular location">
    <subcellularLocation>
        <location evidence="2">Secreted</location>
    </subcellularLocation>
</comment>
<dbReference type="CDD" id="cd06412">
    <property type="entry name" value="GH25_CH-type"/>
    <property type="match status" value="1"/>
</dbReference>
<evidence type="ECO:0000256" key="1">
    <source>
        <dbReference type="ARBA" id="ARBA00000632"/>
    </source>
</evidence>
<dbReference type="GO" id="GO:0016052">
    <property type="term" value="P:carbohydrate catabolic process"/>
    <property type="evidence" value="ECO:0007669"/>
    <property type="project" value="TreeGrafter"/>
</dbReference>
<comment type="catalytic activity">
    <reaction evidence="1">
        <text>Hydrolysis of (1-&gt;4)-beta-linkages between N-acetylmuramic acid and N-acetyl-D-glucosamine residues in a peptidoglycan and between N-acetyl-D-glucosamine residues in chitodextrins.</text>
        <dbReference type="EC" id="3.2.1.17"/>
    </reaction>
</comment>
<dbReference type="RefSeq" id="WP_094393592.1">
    <property type="nucleotide sequence ID" value="NZ_CP059343.1"/>
</dbReference>
<dbReference type="InterPro" id="IPR018077">
    <property type="entry name" value="Glyco_hydro_fam25_subgr"/>
</dbReference>
<dbReference type="EC" id="3.2.1.17" evidence="4"/>
<keyword evidence="10 14" id="KW-0326">Glycosidase</keyword>
<evidence type="ECO:0000256" key="11">
    <source>
        <dbReference type="ARBA" id="ARBA00055588"/>
    </source>
</evidence>
<keyword evidence="5" id="KW-0964">Secreted</keyword>
<dbReference type="GO" id="GO:0009253">
    <property type="term" value="P:peptidoglycan catabolic process"/>
    <property type="evidence" value="ECO:0007669"/>
    <property type="project" value="InterPro"/>
</dbReference>
<evidence type="ECO:0000256" key="12">
    <source>
        <dbReference type="SAM" id="MobiDB-lite"/>
    </source>
</evidence>
<evidence type="ECO:0000256" key="4">
    <source>
        <dbReference type="ARBA" id="ARBA00012732"/>
    </source>
</evidence>
<protein>
    <recommendedName>
        <fullName evidence="4">lysozyme</fullName>
        <ecNumber evidence="4">3.2.1.17</ecNumber>
    </recommendedName>
</protein>